<keyword evidence="1" id="KW-0812">Transmembrane</keyword>
<evidence type="ECO:0008006" key="4">
    <source>
        <dbReference type="Google" id="ProtNLM"/>
    </source>
</evidence>
<feature type="transmembrane region" description="Helical" evidence="1">
    <location>
        <begin position="76"/>
        <end position="96"/>
    </location>
</feature>
<sequence>MASSPFPLPLQLLALGRLAIGTSAFLFPSLTTNLLFFPQPSSSPGSLFNVRAWGSRDALLGALLLTAKTPEARKRAVIAGAVVDGLDVVGALWGFGKGDVEGLAAGAFSGGAVAFLALAAVGWRVGGLGAVGRAVGKS</sequence>
<protein>
    <recommendedName>
        <fullName evidence="4">DUF4267 domain-containing protein</fullName>
    </recommendedName>
</protein>
<gene>
    <name evidence="2" type="ORF">L207DRAFT_585164</name>
</gene>
<evidence type="ECO:0000313" key="2">
    <source>
        <dbReference type="EMBL" id="PMD38258.1"/>
    </source>
</evidence>
<evidence type="ECO:0000256" key="1">
    <source>
        <dbReference type="SAM" id="Phobius"/>
    </source>
</evidence>
<feature type="transmembrane region" description="Helical" evidence="1">
    <location>
        <begin position="102"/>
        <end position="123"/>
    </location>
</feature>
<accession>A0A2J6RIB6</accession>
<reference evidence="2 3" key="1">
    <citation type="submission" date="2016-04" db="EMBL/GenBank/DDBJ databases">
        <title>A degradative enzymes factory behind the ericoid mycorrhizal symbiosis.</title>
        <authorList>
            <consortium name="DOE Joint Genome Institute"/>
            <person name="Martino E."/>
            <person name="Morin E."/>
            <person name="Grelet G."/>
            <person name="Kuo A."/>
            <person name="Kohler A."/>
            <person name="Daghino S."/>
            <person name="Barry K."/>
            <person name="Choi C."/>
            <person name="Cichocki N."/>
            <person name="Clum A."/>
            <person name="Copeland A."/>
            <person name="Hainaut M."/>
            <person name="Haridas S."/>
            <person name="Labutti K."/>
            <person name="Lindquist E."/>
            <person name="Lipzen A."/>
            <person name="Khouja H.-R."/>
            <person name="Murat C."/>
            <person name="Ohm R."/>
            <person name="Olson A."/>
            <person name="Spatafora J."/>
            <person name="Veneault-Fourrey C."/>
            <person name="Henrissat B."/>
            <person name="Grigoriev I."/>
            <person name="Martin F."/>
            <person name="Perotto S."/>
        </authorList>
    </citation>
    <scope>NUCLEOTIDE SEQUENCE [LARGE SCALE GENOMIC DNA]</scope>
    <source>
        <strain evidence="2 3">F</strain>
    </source>
</reference>
<proteinExistence type="predicted"/>
<feature type="transmembrane region" description="Helical" evidence="1">
    <location>
        <begin position="12"/>
        <end position="37"/>
    </location>
</feature>
<keyword evidence="1" id="KW-1133">Transmembrane helix</keyword>
<evidence type="ECO:0000313" key="3">
    <source>
        <dbReference type="Proteomes" id="UP000235786"/>
    </source>
</evidence>
<dbReference type="EMBL" id="KZ613948">
    <property type="protein sequence ID" value="PMD38258.1"/>
    <property type="molecule type" value="Genomic_DNA"/>
</dbReference>
<keyword evidence="1" id="KW-0472">Membrane</keyword>
<dbReference type="AlphaFoldDB" id="A0A2J6RIB6"/>
<name>A0A2J6RIB6_HYAVF</name>
<organism evidence="2 3">
    <name type="scientific">Hyaloscypha variabilis (strain UAMH 11265 / GT02V1 / F)</name>
    <name type="common">Meliniomyces variabilis</name>
    <dbReference type="NCBI Taxonomy" id="1149755"/>
    <lineage>
        <taxon>Eukaryota</taxon>
        <taxon>Fungi</taxon>
        <taxon>Dikarya</taxon>
        <taxon>Ascomycota</taxon>
        <taxon>Pezizomycotina</taxon>
        <taxon>Leotiomycetes</taxon>
        <taxon>Helotiales</taxon>
        <taxon>Hyaloscyphaceae</taxon>
        <taxon>Hyaloscypha</taxon>
        <taxon>Hyaloscypha variabilis</taxon>
    </lineage>
</organism>
<dbReference type="OrthoDB" id="4160064at2759"/>
<dbReference type="Proteomes" id="UP000235786">
    <property type="component" value="Unassembled WGS sequence"/>
</dbReference>
<keyword evidence="3" id="KW-1185">Reference proteome</keyword>